<name>A0A8H7AMQ9_9EURO</name>
<dbReference type="EMBL" id="JAACFV010000024">
    <property type="protein sequence ID" value="KAF7511004.1"/>
    <property type="molecule type" value="Genomic_DNA"/>
</dbReference>
<reference evidence="1" key="1">
    <citation type="submission" date="2020-02" db="EMBL/GenBank/DDBJ databases">
        <authorList>
            <person name="Palmer J.M."/>
        </authorList>
    </citation>
    <scope>NUCLEOTIDE SEQUENCE</scope>
    <source>
        <strain evidence="1">EPUS1.4</strain>
        <tissue evidence="1">Thallus</tissue>
    </source>
</reference>
<protein>
    <submittedName>
        <fullName evidence="1">Uncharacterized protein</fullName>
    </submittedName>
</protein>
<accession>A0A8H7AMQ9</accession>
<dbReference type="OrthoDB" id="3485856at2759"/>
<dbReference type="AlphaFoldDB" id="A0A8H7AMQ9"/>
<proteinExistence type="predicted"/>
<evidence type="ECO:0000313" key="1">
    <source>
        <dbReference type="EMBL" id="KAF7511004.1"/>
    </source>
</evidence>
<sequence>MRQATYEDSVEPWPPTAGTTCLGAGANIDAQFQAALAQPVSSKCTFSGWISAYHAPSSFVDAPLTPVPTDDKAFNKAPRVIALFEDIKAGRHNEQRRWTEFQLAPGEYDEIEGRLKRNESLFGYVKDKIRYDYNGRDYRLIVRMPTGVHELFIDSVKDAIRNRLKAIYSSSQAATLPVGDIPHGTISKHSPDASFWHDDAQYLGVIIEVAYSQKRKTLARLAEVYLLDSDASVQVVVGLNIEYGKEESRKATMSVCRTHVVHTNDGDEFKSRSRNR</sequence>
<dbReference type="Proteomes" id="UP000606974">
    <property type="component" value="Unassembled WGS sequence"/>
</dbReference>
<organism evidence="1 2">
    <name type="scientific">Endocarpon pusillum</name>
    <dbReference type="NCBI Taxonomy" id="364733"/>
    <lineage>
        <taxon>Eukaryota</taxon>
        <taxon>Fungi</taxon>
        <taxon>Dikarya</taxon>
        <taxon>Ascomycota</taxon>
        <taxon>Pezizomycotina</taxon>
        <taxon>Eurotiomycetes</taxon>
        <taxon>Chaetothyriomycetidae</taxon>
        <taxon>Verrucariales</taxon>
        <taxon>Verrucariaceae</taxon>
        <taxon>Endocarpon</taxon>
    </lineage>
</organism>
<evidence type="ECO:0000313" key="2">
    <source>
        <dbReference type="Proteomes" id="UP000606974"/>
    </source>
</evidence>
<gene>
    <name evidence="1" type="ORF">GJ744_005550</name>
</gene>
<comment type="caution">
    <text evidence="1">The sequence shown here is derived from an EMBL/GenBank/DDBJ whole genome shotgun (WGS) entry which is preliminary data.</text>
</comment>
<keyword evidence="2" id="KW-1185">Reference proteome</keyword>